<keyword evidence="10" id="KW-0902">Two-component regulatory system</keyword>
<feature type="domain" description="HPt" evidence="14">
    <location>
        <begin position="1"/>
        <end position="103"/>
    </location>
</feature>
<comment type="catalytic activity">
    <reaction evidence="1">
        <text>ATP + protein L-histidine = ADP + protein N-phospho-L-histidine.</text>
        <dbReference type="EC" id="2.7.13.3"/>
    </reaction>
</comment>
<dbReference type="Gene3D" id="2.30.30.40">
    <property type="entry name" value="SH3 Domains"/>
    <property type="match status" value="1"/>
</dbReference>
<keyword evidence="7" id="KW-0547">Nucleotide-binding</keyword>
<keyword evidence="9" id="KW-0067">ATP-binding</keyword>
<dbReference type="InterPro" id="IPR003594">
    <property type="entry name" value="HATPase_dom"/>
</dbReference>
<keyword evidence="6 15" id="KW-0808">Transferase</keyword>
<dbReference type="PANTHER" id="PTHR43395">
    <property type="entry name" value="SENSOR HISTIDINE KINASE CHEA"/>
    <property type="match status" value="1"/>
</dbReference>
<dbReference type="Gene3D" id="1.20.120.160">
    <property type="entry name" value="HPT domain"/>
    <property type="match status" value="1"/>
</dbReference>
<dbReference type="SUPFAM" id="SSF55874">
    <property type="entry name" value="ATPase domain of HSP90 chaperone/DNA topoisomerase II/histidine kinase"/>
    <property type="match status" value="1"/>
</dbReference>
<evidence type="ECO:0000256" key="5">
    <source>
        <dbReference type="ARBA" id="ARBA00022553"/>
    </source>
</evidence>
<proteinExistence type="predicted"/>
<dbReference type="SUPFAM" id="SSF50341">
    <property type="entry name" value="CheW-like"/>
    <property type="match status" value="1"/>
</dbReference>
<dbReference type="InterPro" id="IPR004358">
    <property type="entry name" value="Sig_transdc_His_kin-like_C"/>
</dbReference>
<evidence type="ECO:0000259" key="12">
    <source>
        <dbReference type="PROSITE" id="PS50109"/>
    </source>
</evidence>
<dbReference type="SMART" id="SM00073">
    <property type="entry name" value="HPT"/>
    <property type="match status" value="1"/>
</dbReference>
<evidence type="ECO:0000259" key="13">
    <source>
        <dbReference type="PROSITE" id="PS50851"/>
    </source>
</evidence>
<dbReference type="InterPro" id="IPR036641">
    <property type="entry name" value="HPT_dom_sf"/>
</dbReference>
<evidence type="ECO:0000256" key="11">
    <source>
        <dbReference type="PROSITE-ProRule" id="PRU00110"/>
    </source>
</evidence>
<keyword evidence="8" id="KW-0418">Kinase</keyword>
<dbReference type="SUPFAM" id="SSF47226">
    <property type="entry name" value="Histidine-containing phosphotransfer domain, HPT domain"/>
    <property type="match status" value="1"/>
</dbReference>
<evidence type="ECO:0000256" key="7">
    <source>
        <dbReference type="ARBA" id="ARBA00022741"/>
    </source>
</evidence>
<dbReference type="PANTHER" id="PTHR43395:SF10">
    <property type="entry name" value="CHEMOTAXIS PROTEIN CHEA"/>
    <property type="match status" value="1"/>
</dbReference>
<dbReference type="InterPro" id="IPR036890">
    <property type="entry name" value="HATPase_C_sf"/>
</dbReference>
<comment type="caution">
    <text evidence="15">The sequence shown here is derived from an EMBL/GenBank/DDBJ whole genome shotgun (WGS) entry which is preliminary data.</text>
</comment>
<dbReference type="InterPro" id="IPR005467">
    <property type="entry name" value="His_kinase_dom"/>
</dbReference>
<keyword evidence="4" id="KW-0145">Chemotaxis</keyword>
<sequence>MDMSKYMGIFKAESEKYIKEMSDSLLALEKDPKNTEQMNTIFRAAHTFKGMAATMGFKEIVELTHEMESLIDRLRTRQLLLTSSLIDILFICVDSLEELVENACEDKGNGLEKRKKDTGNKYESYPDTREVLRTLKAVDELPEKSCIQKDEDVLLFVEIENNQKQKIPNTEEARLTERISNIVYQIEEEIHKTEKEVYEAEREIHETGKGMFEAKREGKTCVSPKFNPKIKNIQSSRISTEQLDKLMNLVGELVINRSRIKELTGNLKSKELELALSEFYKLTRELQEEVIEVRMVPLDHITHIYPRMVRDLARAQNKEIDFIIKGKEIKLDRAILEEIGDSLVHLLRNAVDHGIEVPERRAELGKKETGTILITALRQENVALIKIEDDGRGIDTEEILKVALKKGILSREKAEQLQEREAMQLIFTPGFSTSSIVTDISGRGIGMDVVKNKIERLGGSVKVESKPGFGSMFELKLPLTIAVYQAMLIRVGKERYAIPFTSIIKNIKISTREVRHIKGEEAIIINNKIVPLLRLQRVFQLPIQEEKNIFIVIVEKFGQLIGIVVDQLLGKQEVIVKNFKSRLLENTRGFAGATILGDGNVVLIIDVNSLI</sequence>
<evidence type="ECO:0000259" key="14">
    <source>
        <dbReference type="PROSITE" id="PS50894"/>
    </source>
</evidence>
<feature type="domain" description="Histidine kinase" evidence="12">
    <location>
        <begin position="237"/>
        <end position="481"/>
    </location>
</feature>
<feature type="domain" description="CheW-like" evidence="13">
    <location>
        <begin position="483"/>
        <end position="611"/>
    </location>
</feature>
<dbReference type="InterPro" id="IPR037006">
    <property type="entry name" value="CheA-like_homodim_sf"/>
</dbReference>
<dbReference type="InterPro" id="IPR036097">
    <property type="entry name" value="HisK_dim/P_sf"/>
</dbReference>
<dbReference type="SMART" id="SM01231">
    <property type="entry name" value="H-kinase_dim"/>
    <property type="match status" value="1"/>
</dbReference>
<dbReference type="PROSITE" id="PS50894">
    <property type="entry name" value="HPT"/>
    <property type="match status" value="1"/>
</dbReference>
<evidence type="ECO:0000313" key="16">
    <source>
        <dbReference type="Proteomes" id="UP001246244"/>
    </source>
</evidence>
<dbReference type="CDD" id="cd00088">
    <property type="entry name" value="HPT"/>
    <property type="match status" value="1"/>
</dbReference>
<protein>
    <recommendedName>
        <fullName evidence="3">Chemotaxis protein CheA</fullName>
        <ecNumber evidence="2">2.7.13.3</ecNumber>
    </recommendedName>
</protein>
<dbReference type="Gene3D" id="3.30.565.10">
    <property type="entry name" value="Histidine kinase-like ATPase, C-terminal domain"/>
    <property type="match status" value="1"/>
</dbReference>
<dbReference type="Pfam" id="PF01627">
    <property type="entry name" value="Hpt"/>
    <property type="match status" value="1"/>
</dbReference>
<name>A0ABU2D575_9EURY</name>
<gene>
    <name evidence="15" type="ORF">RG963_15435</name>
</gene>
<accession>A0ABU2D575</accession>
<dbReference type="InterPro" id="IPR002545">
    <property type="entry name" value="CheW-lke_dom"/>
</dbReference>
<dbReference type="Proteomes" id="UP001246244">
    <property type="component" value="Unassembled WGS sequence"/>
</dbReference>
<evidence type="ECO:0000256" key="9">
    <source>
        <dbReference type="ARBA" id="ARBA00022840"/>
    </source>
</evidence>
<dbReference type="PRINTS" id="PR00344">
    <property type="entry name" value="BCTRLSENSOR"/>
</dbReference>
<evidence type="ECO:0000256" key="6">
    <source>
        <dbReference type="ARBA" id="ARBA00022679"/>
    </source>
</evidence>
<dbReference type="Pfam" id="PF02518">
    <property type="entry name" value="HATPase_c"/>
    <property type="match status" value="1"/>
</dbReference>
<dbReference type="InterPro" id="IPR051315">
    <property type="entry name" value="Bact_Chemotaxis_CheA"/>
</dbReference>
<dbReference type="Pfam" id="PF01584">
    <property type="entry name" value="CheW"/>
    <property type="match status" value="1"/>
</dbReference>
<dbReference type="SMART" id="SM00387">
    <property type="entry name" value="HATPase_c"/>
    <property type="match status" value="1"/>
</dbReference>
<feature type="modified residue" description="Phosphohistidine" evidence="11">
    <location>
        <position position="46"/>
    </location>
</feature>
<dbReference type="Gene3D" id="1.10.287.560">
    <property type="entry name" value="Histidine kinase CheA-like, homodimeric domain"/>
    <property type="match status" value="1"/>
</dbReference>
<keyword evidence="5 11" id="KW-0597">Phosphoprotein</keyword>
<evidence type="ECO:0000256" key="2">
    <source>
        <dbReference type="ARBA" id="ARBA00012438"/>
    </source>
</evidence>
<dbReference type="Pfam" id="PF02895">
    <property type="entry name" value="H-kinase_dim"/>
    <property type="match status" value="1"/>
</dbReference>
<evidence type="ECO:0000256" key="3">
    <source>
        <dbReference type="ARBA" id="ARBA00021495"/>
    </source>
</evidence>
<reference evidence="16" key="1">
    <citation type="submission" date="2023-07" db="EMBL/GenBank/DDBJ databases">
        <title>Whole-genome sequencing of a new Methanosarcina sp. Z-7115.</title>
        <authorList>
            <person name="Zhilina T.N."/>
            <person name="Merkel A.Y."/>
        </authorList>
    </citation>
    <scope>NUCLEOTIDE SEQUENCE [LARGE SCALE GENOMIC DNA]</scope>
    <source>
        <strain evidence="16">Z-7115</strain>
    </source>
</reference>
<keyword evidence="16" id="KW-1185">Reference proteome</keyword>
<evidence type="ECO:0000256" key="8">
    <source>
        <dbReference type="ARBA" id="ARBA00022777"/>
    </source>
</evidence>
<dbReference type="SUPFAM" id="SSF47384">
    <property type="entry name" value="Homodimeric domain of signal transducing histidine kinase"/>
    <property type="match status" value="1"/>
</dbReference>
<dbReference type="PROSITE" id="PS50109">
    <property type="entry name" value="HIS_KIN"/>
    <property type="match status" value="1"/>
</dbReference>
<dbReference type="InterPro" id="IPR036061">
    <property type="entry name" value="CheW-like_dom_sf"/>
</dbReference>
<organism evidence="15 16">
    <name type="scientific">Methanosarcina baikalica</name>
    <dbReference type="NCBI Taxonomy" id="3073890"/>
    <lineage>
        <taxon>Archaea</taxon>
        <taxon>Methanobacteriati</taxon>
        <taxon>Methanobacteriota</taxon>
        <taxon>Stenosarchaea group</taxon>
        <taxon>Methanomicrobia</taxon>
        <taxon>Methanosarcinales</taxon>
        <taxon>Methanosarcinaceae</taxon>
        <taxon>Methanosarcina</taxon>
    </lineage>
</organism>
<evidence type="ECO:0000256" key="1">
    <source>
        <dbReference type="ARBA" id="ARBA00000085"/>
    </source>
</evidence>
<dbReference type="InterPro" id="IPR008207">
    <property type="entry name" value="Sig_transdc_His_kin_Hpt_dom"/>
</dbReference>
<evidence type="ECO:0000256" key="10">
    <source>
        <dbReference type="ARBA" id="ARBA00023012"/>
    </source>
</evidence>
<evidence type="ECO:0000313" key="15">
    <source>
        <dbReference type="EMBL" id="MDR7667141.1"/>
    </source>
</evidence>
<dbReference type="CDD" id="cd00731">
    <property type="entry name" value="CheA_reg"/>
    <property type="match status" value="1"/>
</dbReference>
<dbReference type="InterPro" id="IPR004105">
    <property type="entry name" value="CheA-like_dim"/>
</dbReference>
<evidence type="ECO:0000256" key="4">
    <source>
        <dbReference type="ARBA" id="ARBA00022500"/>
    </source>
</evidence>
<dbReference type="EC" id="2.7.13.3" evidence="2"/>
<dbReference type="EMBL" id="JAVKPK010000096">
    <property type="protein sequence ID" value="MDR7667141.1"/>
    <property type="molecule type" value="Genomic_DNA"/>
</dbReference>
<dbReference type="PROSITE" id="PS50851">
    <property type="entry name" value="CHEW"/>
    <property type="match status" value="1"/>
</dbReference>
<dbReference type="SMART" id="SM00260">
    <property type="entry name" value="CheW"/>
    <property type="match status" value="1"/>
</dbReference>
<dbReference type="RefSeq" id="WP_310577168.1">
    <property type="nucleotide sequence ID" value="NZ_JAVKPK010000096.1"/>
</dbReference>
<dbReference type="GO" id="GO:0004673">
    <property type="term" value="F:protein histidine kinase activity"/>
    <property type="evidence" value="ECO:0007669"/>
    <property type="project" value="UniProtKB-EC"/>
</dbReference>